<dbReference type="PANTHER" id="PTHR24189:SF50">
    <property type="entry name" value="ANKYRIN REPEAT AND SOCS BOX PROTEIN 2"/>
    <property type="match status" value="1"/>
</dbReference>
<dbReference type="PROSITE" id="PS50088">
    <property type="entry name" value="ANK_REPEAT"/>
    <property type="match status" value="1"/>
</dbReference>
<dbReference type="Pfam" id="PF00023">
    <property type="entry name" value="Ank"/>
    <property type="match status" value="1"/>
</dbReference>
<feature type="domain" description="Lysozyme inhibitor LprI-like N-terminal" evidence="6">
    <location>
        <begin position="57"/>
        <end position="133"/>
    </location>
</feature>
<evidence type="ECO:0000313" key="7">
    <source>
        <dbReference type="EMBL" id="CAG4884769.1"/>
    </source>
</evidence>
<evidence type="ECO:0000256" key="1">
    <source>
        <dbReference type="ARBA" id="ARBA00022737"/>
    </source>
</evidence>
<feature type="signal peptide" evidence="5">
    <location>
        <begin position="1"/>
        <end position="23"/>
    </location>
</feature>
<keyword evidence="1" id="KW-0677">Repeat</keyword>
<organism evidence="7 8">
    <name type="scientific">Georgfuchsia toluolica</name>
    <dbReference type="NCBI Taxonomy" id="424218"/>
    <lineage>
        <taxon>Bacteria</taxon>
        <taxon>Pseudomonadati</taxon>
        <taxon>Pseudomonadota</taxon>
        <taxon>Betaproteobacteria</taxon>
        <taxon>Nitrosomonadales</taxon>
        <taxon>Sterolibacteriaceae</taxon>
        <taxon>Georgfuchsia</taxon>
    </lineage>
</organism>
<dbReference type="EMBL" id="CAJQUM010000001">
    <property type="protein sequence ID" value="CAG4884769.1"/>
    <property type="molecule type" value="Genomic_DNA"/>
</dbReference>
<feature type="repeat" description="ANK" evidence="3">
    <location>
        <begin position="616"/>
        <end position="648"/>
    </location>
</feature>
<dbReference type="RefSeq" id="WP_220636584.1">
    <property type="nucleotide sequence ID" value="NZ_CAJQUM010000001.1"/>
</dbReference>
<evidence type="ECO:0000256" key="4">
    <source>
        <dbReference type="SAM" id="MobiDB-lite"/>
    </source>
</evidence>
<sequence>MKTAAGTWLRAAWILPLLITACAGTQSLPTPPRVLQPTRYSASFNCTMPVIPLQEVICENEALAGLDREMAQSFRGKLRELDFFGRSELLANQRRWLLSRASQCLSANQRDLAARTAPANCLLSLYRTRITELQRWPVPQPRSLAGKQHPLAAYVEFRLVDDREPALCAELGRKFNVAISDIGQVDPSRIAGLSELAGSHGPRSSADKTGNLAASLYEAGPYASYQLRAKGLSRNGQNLIDENALPVWVAQLPNAGGSFSASSSQTLDYAALDVFMFGEREFVLVVETWGYYAAAARGESPHAGVYELTPSLQPRCLFRTYLTPPMARVFERLPLYTELRNVLNTMSGEAPEALAPDERQDEVLLDKESLWTFYNMPLLMLDVVDRYQREGALRRRHDAAMEAIFTWSERNLPCKLLYRRLIPLIQPAHVELIRAYQNSQGLKPDEAVAAADLLIIETLDKAADNLQEAAPSTLGKNPKARPRYAPAPVPGDLEQGRRYTGLHSAVLNRALPEVIADFVKYEIGMTGSSKGSGPAGDTALMAAVRDPETLRQLLVAGLDANASNDWRKTALMTAAQTNQQGSAQILLDAGADPQRATIAWHAEGAGGIDNGEGAVAGRTALMYAAAGAAEPLIRLLVERGAAVSQSDATGRRACDYMADNQRLTDLQRSSLQAILCAKN</sequence>
<protein>
    <recommendedName>
        <fullName evidence="6">Lysozyme inhibitor LprI-like N-terminal domain-containing protein</fullName>
    </recommendedName>
</protein>
<dbReference type="SUPFAM" id="SSF48403">
    <property type="entry name" value="Ankyrin repeat"/>
    <property type="match status" value="1"/>
</dbReference>
<feature type="chain" id="PRO_5037173589" description="Lysozyme inhibitor LprI-like N-terminal domain-containing protein" evidence="5">
    <location>
        <begin position="24"/>
        <end position="679"/>
    </location>
</feature>
<gene>
    <name evidence="7" type="ORF">GTOL_12652</name>
</gene>
<dbReference type="InterPro" id="IPR002110">
    <property type="entry name" value="Ankyrin_rpt"/>
</dbReference>
<reference evidence="7" key="1">
    <citation type="submission" date="2021-04" db="EMBL/GenBank/DDBJ databases">
        <authorList>
            <person name="Hornung B."/>
        </authorList>
    </citation>
    <scope>NUCLEOTIDE SEQUENCE</scope>
    <source>
        <strain evidence="7">G5G6</strain>
    </source>
</reference>
<dbReference type="Gene3D" id="1.20.1270.180">
    <property type="match status" value="1"/>
</dbReference>
<dbReference type="SMART" id="SM00248">
    <property type="entry name" value="ANK"/>
    <property type="match status" value="3"/>
</dbReference>
<dbReference type="AlphaFoldDB" id="A0A916N3A1"/>
<feature type="region of interest" description="Disordered" evidence="4">
    <location>
        <begin position="471"/>
        <end position="492"/>
    </location>
</feature>
<dbReference type="Proteomes" id="UP000742786">
    <property type="component" value="Unassembled WGS sequence"/>
</dbReference>
<dbReference type="Pfam" id="PF12796">
    <property type="entry name" value="Ank_2"/>
    <property type="match status" value="1"/>
</dbReference>
<accession>A0A916N3A1</accession>
<evidence type="ECO:0000259" key="6">
    <source>
        <dbReference type="Pfam" id="PF07007"/>
    </source>
</evidence>
<dbReference type="InterPro" id="IPR009739">
    <property type="entry name" value="LprI-like_N"/>
</dbReference>
<evidence type="ECO:0000256" key="2">
    <source>
        <dbReference type="ARBA" id="ARBA00023043"/>
    </source>
</evidence>
<dbReference type="Pfam" id="PF07007">
    <property type="entry name" value="LprI"/>
    <property type="match status" value="1"/>
</dbReference>
<dbReference type="InterPro" id="IPR050745">
    <property type="entry name" value="Multifunctional_regulatory"/>
</dbReference>
<dbReference type="Gene3D" id="1.25.40.20">
    <property type="entry name" value="Ankyrin repeat-containing domain"/>
    <property type="match status" value="1"/>
</dbReference>
<comment type="caution">
    <text evidence="7">The sequence shown here is derived from an EMBL/GenBank/DDBJ whole genome shotgun (WGS) entry which is preliminary data.</text>
</comment>
<name>A0A916N3A1_9PROT</name>
<evidence type="ECO:0000256" key="3">
    <source>
        <dbReference type="PROSITE-ProRule" id="PRU00023"/>
    </source>
</evidence>
<dbReference type="PROSITE" id="PS51257">
    <property type="entry name" value="PROKAR_LIPOPROTEIN"/>
    <property type="match status" value="1"/>
</dbReference>
<keyword evidence="8" id="KW-1185">Reference proteome</keyword>
<evidence type="ECO:0000256" key="5">
    <source>
        <dbReference type="SAM" id="SignalP"/>
    </source>
</evidence>
<keyword evidence="2 3" id="KW-0040">ANK repeat</keyword>
<evidence type="ECO:0000313" key="8">
    <source>
        <dbReference type="Proteomes" id="UP000742786"/>
    </source>
</evidence>
<proteinExistence type="predicted"/>
<keyword evidence="5" id="KW-0732">Signal</keyword>
<dbReference type="PANTHER" id="PTHR24189">
    <property type="entry name" value="MYOTROPHIN"/>
    <property type="match status" value="1"/>
</dbReference>
<dbReference type="PROSITE" id="PS50297">
    <property type="entry name" value="ANK_REP_REGION"/>
    <property type="match status" value="1"/>
</dbReference>
<dbReference type="InterPro" id="IPR036770">
    <property type="entry name" value="Ankyrin_rpt-contain_sf"/>
</dbReference>